<dbReference type="RefSeq" id="WP_012824267.1">
    <property type="nucleotide sequence ID" value="NC_013422.1"/>
</dbReference>
<evidence type="ECO:0000313" key="2">
    <source>
        <dbReference type="EMBL" id="ACX96233.1"/>
    </source>
</evidence>
<evidence type="ECO:0000313" key="3">
    <source>
        <dbReference type="Proteomes" id="UP000009102"/>
    </source>
</evidence>
<sequence length="250" mass="26733">MTASNSTSIELKTIPYTLDDVTMQGALAVDASKQGRRPAVLVVHEWWGRNAFSDDRAKALAKLGYVGFAVDMYGNHAQADNPTEASALSSAIGGNLSLMKDRFMAAIHALKQQPEVDPERIAVIGFCFGGSVALSMVRQGVPLRAVAGFHAGLSGLAPIAHSPINVPVRLYMGGNDPFVPTEQVDATVKEMRAAGTDIEVVTYPDAKHAFTNPAATQKGETFNLPLQYNEQAANDSWHQMGSFLADAFKA</sequence>
<dbReference type="Pfam" id="PF01738">
    <property type="entry name" value="DLH"/>
    <property type="match status" value="1"/>
</dbReference>
<accession>D0L0L0</accession>
<evidence type="ECO:0000259" key="1">
    <source>
        <dbReference type="Pfam" id="PF01738"/>
    </source>
</evidence>
<dbReference type="InterPro" id="IPR050261">
    <property type="entry name" value="FrsA_esterase"/>
</dbReference>
<name>D0L0L0_HALNC</name>
<dbReference type="InterPro" id="IPR029058">
    <property type="entry name" value="AB_hydrolase_fold"/>
</dbReference>
<dbReference type="eggNOG" id="COG0412">
    <property type="taxonomic scope" value="Bacteria"/>
</dbReference>
<dbReference type="PANTHER" id="PTHR22946:SF0">
    <property type="entry name" value="DIENELACTONE HYDROLASE DOMAIN-CONTAINING PROTEIN"/>
    <property type="match status" value="1"/>
</dbReference>
<dbReference type="AlphaFoldDB" id="D0L0L0"/>
<dbReference type="SUPFAM" id="SSF53474">
    <property type="entry name" value="alpha/beta-Hydrolases"/>
    <property type="match status" value="1"/>
</dbReference>
<dbReference type="GO" id="GO:0016787">
    <property type="term" value="F:hydrolase activity"/>
    <property type="evidence" value="ECO:0007669"/>
    <property type="project" value="UniProtKB-KW"/>
</dbReference>
<keyword evidence="3" id="KW-1185">Reference proteome</keyword>
<dbReference type="PANTHER" id="PTHR22946">
    <property type="entry name" value="DIENELACTONE HYDROLASE DOMAIN-CONTAINING PROTEIN-RELATED"/>
    <property type="match status" value="1"/>
</dbReference>
<keyword evidence="2" id="KW-0378">Hydrolase</keyword>
<dbReference type="Gene3D" id="3.40.50.1820">
    <property type="entry name" value="alpha/beta hydrolase"/>
    <property type="match status" value="1"/>
</dbReference>
<gene>
    <name evidence="2" type="ordered locus">Hneap_1399</name>
</gene>
<dbReference type="STRING" id="555778.Hneap_1399"/>
<dbReference type="EMBL" id="CP001801">
    <property type="protein sequence ID" value="ACX96233.1"/>
    <property type="molecule type" value="Genomic_DNA"/>
</dbReference>
<dbReference type="HOGENOM" id="CLU_054590_3_1_6"/>
<dbReference type="OrthoDB" id="9787933at2"/>
<reference evidence="2 3" key="1">
    <citation type="submission" date="2009-10" db="EMBL/GenBank/DDBJ databases">
        <title>Complete sequence of Halothiobacillus neapolitanus c2.</title>
        <authorList>
            <consortium name="US DOE Joint Genome Institute"/>
            <person name="Lucas S."/>
            <person name="Copeland A."/>
            <person name="Lapidus A."/>
            <person name="Glavina del Rio T."/>
            <person name="Tice H."/>
            <person name="Bruce D."/>
            <person name="Goodwin L."/>
            <person name="Pitluck S."/>
            <person name="Davenport K."/>
            <person name="Brettin T."/>
            <person name="Detter J.C."/>
            <person name="Han C."/>
            <person name="Tapia R."/>
            <person name="Larimer F."/>
            <person name="Land M."/>
            <person name="Hauser L."/>
            <person name="Kyrpides N."/>
            <person name="Mikhailova N."/>
            <person name="Kerfeld C."/>
            <person name="Cannon G."/>
            <person name="Heinhort S."/>
        </authorList>
    </citation>
    <scope>NUCLEOTIDE SEQUENCE [LARGE SCALE GENOMIC DNA]</scope>
    <source>
        <strain evidence="3">ATCC 23641 / c2</strain>
    </source>
</reference>
<feature type="domain" description="Dienelactone hydrolase" evidence="1">
    <location>
        <begin position="30"/>
        <end position="246"/>
    </location>
</feature>
<dbReference type="InterPro" id="IPR002925">
    <property type="entry name" value="Dienelactn_hydro"/>
</dbReference>
<proteinExistence type="predicted"/>
<protein>
    <submittedName>
        <fullName evidence="2">Dienelactone hydrolase</fullName>
    </submittedName>
</protein>
<dbReference type="Proteomes" id="UP000009102">
    <property type="component" value="Chromosome"/>
</dbReference>
<organism evidence="2 3">
    <name type="scientific">Halothiobacillus neapolitanus (strain ATCC 23641 / DSM 15147 / CIP 104769 / NCIMB 8539 / c2)</name>
    <name type="common">Thiobacillus neapolitanus</name>
    <dbReference type="NCBI Taxonomy" id="555778"/>
    <lineage>
        <taxon>Bacteria</taxon>
        <taxon>Pseudomonadati</taxon>
        <taxon>Pseudomonadota</taxon>
        <taxon>Gammaproteobacteria</taxon>
        <taxon>Chromatiales</taxon>
        <taxon>Halothiobacillaceae</taxon>
        <taxon>Halothiobacillus</taxon>
    </lineage>
</organism>
<dbReference type="KEGG" id="hna:Hneap_1399"/>